<dbReference type="InterPro" id="IPR050950">
    <property type="entry name" value="HTH-type_LysR_regulators"/>
</dbReference>
<feature type="region of interest" description="Disordered" evidence="5">
    <location>
        <begin position="292"/>
        <end position="331"/>
    </location>
</feature>
<feature type="compositionally biased region" description="Polar residues" evidence="5">
    <location>
        <begin position="310"/>
        <end position="331"/>
    </location>
</feature>
<dbReference type="Gene3D" id="1.10.10.10">
    <property type="entry name" value="Winged helix-like DNA-binding domain superfamily/Winged helix DNA-binding domain"/>
    <property type="match status" value="1"/>
</dbReference>
<feature type="domain" description="HTH lysR-type" evidence="6">
    <location>
        <begin position="1"/>
        <end position="59"/>
    </location>
</feature>
<dbReference type="Pfam" id="PF00126">
    <property type="entry name" value="HTH_1"/>
    <property type="match status" value="1"/>
</dbReference>
<keyword evidence="3" id="KW-0238">DNA-binding</keyword>
<evidence type="ECO:0000313" key="9">
    <source>
        <dbReference type="Proteomes" id="UP000245060"/>
    </source>
</evidence>
<evidence type="ECO:0000256" key="1">
    <source>
        <dbReference type="ARBA" id="ARBA00009437"/>
    </source>
</evidence>
<reference evidence="7" key="1">
    <citation type="journal article" date="2018" name="Genome Announc.">
        <title>Draft Genome Sequence of Mycobacterium montefiorense Isolated from Japanese Black Salamander (Hynobius nigrescens).</title>
        <authorList>
            <person name="Fukano H."/>
            <person name="Yoshida M."/>
            <person name="Shimizu A."/>
            <person name="Iwao H."/>
            <person name="Katayama Y."/>
            <person name="Omatsu T."/>
            <person name="Mizutani T."/>
            <person name="Kurata O."/>
            <person name="Wada S."/>
            <person name="Hoshino Y."/>
        </authorList>
    </citation>
    <scope>NUCLEOTIDE SEQUENCE</scope>
    <source>
        <strain evidence="7">BS</strain>
    </source>
</reference>
<dbReference type="PANTHER" id="PTHR30419">
    <property type="entry name" value="HTH-TYPE TRANSCRIPTIONAL REGULATOR YBHD"/>
    <property type="match status" value="1"/>
</dbReference>
<dbReference type="PROSITE" id="PS50931">
    <property type="entry name" value="HTH_LYSR"/>
    <property type="match status" value="1"/>
</dbReference>
<evidence type="ECO:0000313" key="10">
    <source>
        <dbReference type="Proteomes" id="UP001139505"/>
    </source>
</evidence>
<keyword evidence="2" id="KW-0805">Transcription regulation</keyword>
<dbReference type="SUPFAM" id="SSF53850">
    <property type="entry name" value="Periplasmic binding protein-like II"/>
    <property type="match status" value="1"/>
</dbReference>
<dbReference type="Gene3D" id="3.40.190.290">
    <property type="match status" value="1"/>
</dbReference>
<keyword evidence="4" id="KW-0804">Transcription</keyword>
<accession>A0AA37UW84</accession>
<evidence type="ECO:0000256" key="2">
    <source>
        <dbReference type="ARBA" id="ARBA00023015"/>
    </source>
</evidence>
<gene>
    <name evidence="7" type="ORF">MmonteBS_37990</name>
    <name evidence="8" type="ORF">NJB18185_47610</name>
</gene>
<protein>
    <submittedName>
        <fullName evidence="8">LysR family transcriptional regulator</fullName>
    </submittedName>
</protein>
<evidence type="ECO:0000259" key="6">
    <source>
        <dbReference type="PROSITE" id="PS50931"/>
    </source>
</evidence>
<evidence type="ECO:0000256" key="5">
    <source>
        <dbReference type="SAM" id="MobiDB-lite"/>
    </source>
</evidence>
<reference evidence="8" key="3">
    <citation type="journal article" date="2022" name="Microbiol. Resour. Announc.">
        <title>Draft Genome Sequences of Eight Mycobacterium montefiorense Strains Isolated from Salamanders in Captivity.</title>
        <authorList>
            <person name="Komine T."/>
            <person name="Ihara H."/>
            <person name="Fukano H."/>
            <person name="Hoshino Y."/>
            <person name="Kurata O."/>
            <person name="Wada S."/>
        </authorList>
    </citation>
    <scope>NUCLEOTIDE SEQUENCE</scope>
    <source>
        <strain evidence="8">NJB18185</strain>
    </source>
</reference>
<dbReference type="SUPFAM" id="SSF46785">
    <property type="entry name" value="Winged helix' DNA-binding domain"/>
    <property type="match status" value="1"/>
</dbReference>
<name>A0AA37UW84_9MYCO</name>
<evidence type="ECO:0000256" key="4">
    <source>
        <dbReference type="ARBA" id="ARBA00023163"/>
    </source>
</evidence>
<organism evidence="8 10">
    <name type="scientific">Mycobacterium montefiorense</name>
    <dbReference type="NCBI Taxonomy" id="154654"/>
    <lineage>
        <taxon>Bacteria</taxon>
        <taxon>Bacillati</taxon>
        <taxon>Actinomycetota</taxon>
        <taxon>Actinomycetes</taxon>
        <taxon>Mycobacteriales</taxon>
        <taxon>Mycobacteriaceae</taxon>
        <taxon>Mycobacterium</taxon>
        <taxon>Mycobacterium simiae complex</taxon>
    </lineage>
</organism>
<dbReference type="InterPro" id="IPR005119">
    <property type="entry name" value="LysR_subst-bd"/>
</dbReference>
<dbReference type="CDD" id="cd05466">
    <property type="entry name" value="PBP2_LTTR_substrate"/>
    <property type="match status" value="1"/>
</dbReference>
<evidence type="ECO:0000313" key="7">
    <source>
        <dbReference type="EMBL" id="GBG39427.1"/>
    </source>
</evidence>
<dbReference type="InterPro" id="IPR036390">
    <property type="entry name" value="WH_DNA-bd_sf"/>
</dbReference>
<dbReference type="Proteomes" id="UP001139505">
    <property type="component" value="Unassembled WGS sequence"/>
</dbReference>
<reference evidence="9" key="2">
    <citation type="submission" date="2018-04" db="EMBL/GenBank/DDBJ databases">
        <title>Draft genome sequence of Mycobacterium montefiorense isolated from Japanese black salamander.</title>
        <authorList>
            <person name="Fukano H."/>
            <person name="Yoshida M."/>
            <person name="Shimizu A."/>
            <person name="Iwao H."/>
            <person name="Kurata O."/>
            <person name="Katayama Y."/>
            <person name="Omatsu T."/>
            <person name="Mizutani T."/>
            <person name="Wada S."/>
            <person name="Hoshino Y."/>
        </authorList>
    </citation>
    <scope>NUCLEOTIDE SEQUENCE [LARGE SCALE GENOMIC DNA]</scope>
    <source>
        <strain evidence="9">BS</strain>
    </source>
</reference>
<dbReference type="Pfam" id="PF03466">
    <property type="entry name" value="LysR_substrate"/>
    <property type="match status" value="1"/>
</dbReference>
<dbReference type="GO" id="GO:0005829">
    <property type="term" value="C:cytosol"/>
    <property type="evidence" value="ECO:0007669"/>
    <property type="project" value="TreeGrafter"/>
</dbReference>
<dbReference type="EMBL" id="BQYH01000065">
    <property type="protein sequence ID" value="GKU74990.1"/>
    <property type="molecule type" value="Genomic_DNA"/>
</dbReference>
<comment type="caution">
    <text evidence="8">The sequence shown here is derived from an EMBL/GenBank/DDBJ whole genome shotgun (WGS) entry which is preliminary data.</text>
</comment>
<dbReference type="AlphaFoldDB" id="A0AA37UW84"/>
<sequence>MATLRALECLVALVDHGSVSAAAAALHMSQPAVSHQIAILEKELDTPAADRLWRGMRITVAGRAAAEEARVALRAAERAIWIGRRVARADAGRIRISCVETMTTWLLLPVLRHWRSRRPGVHLELSEFTSDDAMLDLLEAGQTDVIFGSHPTRATDAGIEIFGKQEVVVVAAPGHPFTGMSCVPFHDLQGKPFVHYDQENALAVWIDQLAARHEVELNPVLRTRSARTAVQLAGAGMGITIAPVSAMPSRPAGTVRRLLPGTSVDVVGILAAPSDTLVCKFVADIRRRGLPAWTPEGQPDRTAPNVVASRYTTSATCDQSPGGSSHNSRAK</sequence>
<proteinExistence type="inferred from homology"/>
<dbReference type="GO" id="GO:0003677">
    <property type="term" value="F:DNA binding"/>
    <property type="evidence" value="ECO:0007669"/>
    <property type="project" value="UniProtKB-KW"/>
</dbReference>
<evidence type="ECO:0000313" key="8">
    <source>
        <dbReference type="EMBL" id="GKU74990.1"/>
    </source>
</evidence>
<dbReference type="InterPro" id="IPR000847">
    <property type="entry name" value="LysR_HTH_N"/>
</dbReference>
<dbReference type="EMBL" id="BFCH01000019">
    <property type="protein sequence ID" value="GBG39427.1"/>
    <property type="molecule type" value="Genomic_DNA"/>
</dbReference>
<dbReference type="InterPro" id="IPR036388">
    <property type="entry name" value="WH-like_DNA-bd_sf"/>
</dbReference>
<dbReference type="GO" id="GO:0003700">
    <property type="term" value="F:DNA-binding transcription factor activity"/>
    <property type="evidence" value="ECO:0007669"/>
    <property type="project" value="InterPro"/>
</dbReference>
<dbReference type="PRINTS" id="PR00039">
    <property type="entry name" value="HTHLYSR"/>
</dbReference>
<evidence type="ECO:0000256" key="3">
    <source>
        <dbReference type="ARBA" id="ARBA00023125"/>
    </source>
</evidence>
<comment type="similarity">
    <text evidence="1">Belongs to the LysR transcriptional regulatory family.</text>
</comment>
<reference evidence="8" key="4">
    <citation type="submission" date="2022-04" db="EMBL/GenBank/DDBJ databases">
        <authorList>
            <person name="Komine T."/>
            <person name="Fukano H."/>
            <person name="Wada S."/>
        </authorList>
    </citation>
    <scope>NUCLEOTIDE SEQUENCE</scope>
    <source>
        <strain evidence="8">NJB18185</strain>
    </source>
</reference>
<dbReference type="Proteomes" id="UP000245060">
    <property type="component" value="Unassembled WGS sequence"/>
</dbReference>
<keyword evidence="9" id="KW-1185">Reference proteome</keyword>